<evidence type="ECO:0000256" key="1">
    <source>
        <dbReference type="SAM" id="MobiDB-lite"/>
    </source>
</evidence>
<evidence type="ECO:0000313" key="2">
    <source>
        <dbReference type="EMBL" id="TVU27142.1"/>
    </source>
</evidence>
<comment type="caution">
    <text evidence="2">The sequence shown here is derived from an EMBL/GenBank/DDBJ whole genome shotgun (WGS) entry which is preliminary data.</text>
</comment>
<proteinExistence type="predicted"/>
<dbReference type="OrthoDB" id="673361at2759"/>
<reference evidence="2 3" key="1">
    <citation type="journal article" date="2019" name="Sci. Rep.">
        <title>A high-quality genome of Eragrostis curvula grass provides insights into Poaceae evolution and supports new strategies to enhance forage quality.</title>
        <authorList>
            <person name="Carballo J."/>
            <person name="Santos B.A.C.M."/>
            <person name="Zappacosta D."/>
            <person name="Garbus I."/>
            <person name="Selva J.P."/>
            <person name="Gallo C.A."/>
            <person name="Diaz A."/>
            <person name="Albertini E."/>
            <person name="Caccamo M."/>
            <person name="Echenique V."/>
        </authorList>
    </citation>
    <scope>NUCLEOTIDE SEQUENCE [LARGE SCALE GENOMIC DNA]</scope>
    <source>
        <strain evidence="3">cv. Victoria</strain>
        <tissue evidence="2">Leaf</tissue>
    </source>
</reference>
<name>A0A5J9UTG9_9POAL</name>
<dbReference type="Pfam" id="PF07893">
    <property type="entry name" value="DUF1668"/>
    <property type="match status" value="1"/>
</dbReference>
<evidence type="ECO:0000313" key="3">
    <source>
        <dbReference type="Proteomes" id="UP000324897"/>
    </source>
</evidence>
<gene>
    <name evidence="2" type="ORF">EJB05_29725</name>
</gene>
<sequence>MSTAKRHLGDAVSPPPKLVKPDDDTEEPPAKPVCVVAAVSSKQPQLAYSAFLVDADAVAKPPHARNLVRLAGSEDGMSFVAAHSRHGSWIVGVGGPRGGAIIYDPSTEETLRAPGLSYPKLEPILISHRGKVYALSRRPRVRCDWESDFVPWFESLNFNKVVPCVHHKGCPPWKSLPSPPFFPLLLRPSQFRNPPNISVSSYAAVGSYILLSLEQKACTYAFHVEKKTWEKVFENNMPFVGQAVPLGDNLFACREVLSDGAASVVLMSISISSTPEILGELTTRSLSIQKFPLASGEDPWPLVYPLGKGSFCSINWVASSPQGDEAGSLKDPQIMLTTFQIDNMEDILTACQTEDQNLNVTVHVGQQKQTYELKGQPQFPDSHMPLVVSLDREHIELLKSETTETRKMEPATSNVFKVRVTGTIM</sequence>
<dbReference type="Proteomes" id="UP000324897">
    <property type="component" value="Chromosome 2"/>
</dbReference>
<accession>A0A5J9UTG9</accession>
<organism evidence="2 3">
    <name type="scientific">Eragrostis curvula</name>
    <name type="common">weeping love grass</name>
    <dbReference type="NCBI Taxonomy" id="38414"/>
    <lineage>
        <taxon>Eukaryota</taxon>
        <taxon>Viridiplantae</taxon>
        <taxon>Streptophyta</taxon>
        <taxon>Embryophyta</taxon>
        <taxon>Tracheophyta</taxon>
        <taxon>Spermatophyta</taxon>
        <taxon>Magnoliopsida</taxon>
        <taxon>Liliopsida</taxon>
        <taxon>Poales</taxon>
        <taxon>Poaceae</taxon>
        <taxon>PACMAD clade</taxon>
        <taxon>Chloridoideae</taxon>
        <taxon>Eragrostideae</taxon>
        <taxon>Eragrostidinae</taxon>
        <taxon>Eragrostis</taxon>
    </lineage>
</organism>
<feature type="region of interest" description="Disordered" evidence="1">
    <location>
        <begin position="1"/>
        <end position="29"/>
    </location>
</feature>
<dbReference type="PANTHER" id="PTHR33085:SF132">
    <property type="entry name" value="OS02G0198100 PROTEIN"/>
    <property type="match status" value="1"/>
</dbReference>
<dbReference type="AlphaFoldDB" id="A0A5J9UTG9"/>
<protein>
    <submittedName>
        <fullName evidence="2">Uncharacterized protein</fullName>
    </submittedName>
</protein>
<dbReference type="InterPro" id="IPR012871">
    <property type="entry name" value="DUF1668_ORYSA"/>
</dbReference>
<dbReference type="Gramene" id="TVU27142">
    <property type="protein sequence ID" value="TVU27142"/>
    <property type="gene ID" value="EJB05_29725"/>
</dbReference>
<dbReference type="PANTHER" id="PTHR33085">
    <property type="entry name" value="OS12G0113100 PROTEIN-RELATED"/>
    <property type="match status" value="1"/>
</dbReference>
<dbReference type="EMBL" id="RWGY01000013">
    <property type="protein sequence ID" value="TVU27142.1"/>
    <property type="molecule type" value="Genomic_DNA"/>
</dbReference>
<keyword evidence="3" id="KW-1185">Reference proteome</keyword>